<comment type="caution">
    <text evidence="2">The sequence shown here is derived from an EMBL/GenBank/DDBJ whole genome shotgun (WGS) entry which is preliminary data.</text>
</comment>
<organism evidence="2 3">
    <name type="scientific">Neocallimastix californiae</name>
    <dbReference type="NCBI Taxonomy" id="1754190"/>
    <lineage>
        <taxon>Eukaryota</taxon>
        <taxon>Fungi</taxon>
        <taxon>Fungi incertae sedis</taxon>
        <taxon>Chytridiomycota</taxon>
        <taxon>Chytridiomycota incertae sedis</taxon>
        <taxon>Neocallimastigomycetes</taxon>
        <taxon>Neocallimastigales</taxon>
        <taxon>Neocallimastigaceae</taxon>
        <taxon>Neocallimastix</taxon>
    </lineage>
</organism>
<proteinExistence type="predicted"/>
<accession>A0A1Y2CFX8</accession>
<dbReference type="OrthoDB" id="10445141at2759"/>
<name>A0A1Y2CFX8_9FUNG</name>
<feature type="region of interest" description="Disordered" evidence="1">
    <location>
        <begin position="20"/>
        <end position="41"/>
    </location>
</feature>
<keyword evidence="3" id="KW-1185">Reference proteome</keyword>
<feature type="compositionally biased region" description="Basic and acidic residues" evidence="1">
    <location>
        <begin position="427"/>
        <end position="452"/>
    </location>
</feature>
<feature type="compositionally biased region" description="Low complexity" evidence="1">
    <location>
        <begin position="23"/>
        <end position="35"/>
    </location>
</feature>
<evidence type="ECO:0000313" key="3">
    <source>
        <dbReference type="Proteomes" id="UP000193920"/>
    </source>
</evidence>
<protein>
    <submittedName>
        <fullName evidence="2">Uncharacterized protein</fullName>
    </submittedName>
</protein>
<reference evidence="2 3" key="1">
    <citation type="submission" date="2016-08" db="EMBL/GenBank/DDBJ databases">
        <title>A Parts List for Fungal Cellulosomes Revealed by Comparative Genomics.</title>
        <authorList>
            <consortium name="DOE Joint Genome Institute"/>
            <person name="Haitjema C.H."/>
            <person name="Gilmore S.P."/>
            <person name="Henske J.K."/>
            <person name="Solomon K.V."/>
            <person name="De Groot R."/>
            <person name="Kuo A."/>
            <person name="Mondo S.J."/>
            <person name="Salamov A.A."/>
            <person name="Labutti K."/>
            <person name="Zhao Z."/>
            <person name="Chiniquy J."/>
            <person name="Barry K."/>
            <person name="Brewer H.M."/>
            <person name="Purvine S.O."/>
            <person name="Wright A.T."/>
            <person name="Boxma B."/>
            <person name="Van Alen T."/>
            <person name="Hackstein J.H."/>
            <person name="Baker S.E."/>
            <person name="Grigoriev I.V."/>
            <person name="O'Malley M.A."/>
        </authorList>
    </citation>
    <scope>NUCLEOTIDE SEQUENCE [LARGE SCALE GENOMIC DNA]</scope>
    <source>
        <strain evidence="2 3">G1</strain>
    </source>
</reference>
<dbReference type="AlphaFoldDB" id="A0A1Y2CFX8"/>
<dbReference type="Proteomes" id="UP000193920">
    <property type="component" value="Unassembled WGS sequence"/>
</dbReference>
<sequence length="891" mass="104998">MNFQKYFLQLDTEQQLSKDNINENKNNNDNSNNIKSPKKQFLTKNQKYEIDRKNFFKENRQRAKPLLSKQGIYNRRFENNSEWGHNTLVNFRGVKGTDWTRDHGFTYANDFNTLERDIDSDYERPNLKNCRYCLNTYLDTEPHKILENDPPTEIGGCIKCCPEHYINNHNDGKDDYYPVKSTEMNSIKSEKNLNLHHITRNCTSIIKSHSTGSVDKIRQYNSLSTPALIESQPDWETISKNKINDNSDTILIDQNNSNVFIGDYHCRDHLKSHLNTTGFHSDDILAAGVKSVNNTKCCLKNVTYDNTSNILFNDEYTALNIEKEKPTYKALIRYDNQSFIPFNHIEYNPNPDKEHKEFDNKVYKYPNKMRINPEYDYNDTENNYKVPYNNNSTYDDFIKENKDAPQNMYYKDLYEQYKHIYNDNKNTLKSENNEKSENNDDKNKNTDNKENDDNNNNDYTSRNLEKFSMASLLCHNNILNENGNLLKAMKQDKNQTSNNSNSDDDNSNHYHSTKKDNFKYKSSDYDYFFCGKDLDLKENINDSYESEDFRKEQLKISAEQGFLNGYLPNKYQNDVESYDNPMLHNPNVKSSMDIEADRRLIKMKNLGFIESIDNILAYQFNSIYETKEKEKRERFCNKMNCIRYDTNNIDDFVSLTSFNSKLNENLVPSKETEKQKYHIENTYYGLYPDSQKRHGNAPPFDKEKLKQETPIRFMNNFGVEYDKGVMRCREPPFDDCNCWINDSSKPKFEQPLPYLYASRNIIFNELKVNDYISPNLKRLLEQDYRNTGKIAPSESSKVSPKNRIQFHNNSYINKDDLDELIINHEKDSSKEVITSSTKKTLAPKRITCRDRTHNYVIYDYESIKAKNRNNNRIKNLVSKQKVFNSSLNVLG</sequence>
<feature type="region of interest" description="Disordered" evidence="1">
    <location>
        <begin position="492"/>
        <end position="516"/>
    </location>
</feature>
<dbReference type="EMBL" id="MCOG01000110">
    <property type="protein sequence ID" value="ORY45836.1"/>
    <property type="molecule type" value="Genomic_DNA"/>
</dbReference>
<feature type="region of interest" description="Disordered" evidence="1">
    <location>
        <begin position="427"/>
        <end position="461"/>
    </location>
</feature>
<evidence type="ECO:0000313" key="2">
    <source>
        <dbReference type="EMBL" id="ORY45836.1"/>
    </source>
</evidence>
<evidence type="ECO:0000256" key="1">
    <source>
        <dbReference type="SAM" id="MobiDB-lite"/>
    </source>
</evidence>
<gene>
    <name evidence="2" type="ORF">LY90DRAFT_671496</name>
</gene>